<dbReference type="EMBL" id="MU003512">
    <property type="protein sequence ID" value="KAF2469477.1"/>
    <property type="molecule type" value="Genomic_DNA"/>
</dbReference>
<protein>
    <submittedName>
        <fullName evidence="1">Uncharacterized protein</fullName>
    </submittedName>
</protein>
<dbReference type="Proteomes" id="UP000799755">
    <property type="component" value="Unassembled WGS sequence"/>
</dbReference>
<name>A0ACB6QTQ8_9PLEO</name>
<keyword evidence="2" id="KW-1185">Reference proteome</keyword>
<organism evidence="1 2">
    <name type="scientific">Lindgomyces ingoldianus</name>
    <dbReference type="NCBI Taxonomy" id="673940"/>
    <lineage>
        <taxon>Eukaryota</taxon>
        <taxon>Fungi</taxon>
        <taxon>Dikarya</taxon>
        <taxon>Ascomycota</taxon>
        <taxon>Pezizomycotina</taxon>
        <taxon>Dothideomycetes</taxon>
        <taxon>Pleosporomycetidae</taxon>
        <taxon>Pleosporales</taxon>
        <taxon>Lindgomycetaceae</taxon>
        <taxon>Lindgomyces</taxon>
    </lineage>
</organism>
<reference evidence="1" key="1">
    <citation type="journal article" date="2020" name="Stud. Mycol.">
        <title>101 Dothideomycetes genomes: a test case for predicting lifestyles and emergence of pathogens.</title>
        <authorList>
            <person name="Haridas S."/>
            <person name="Albert R."/>
            <person name="Binder M."/>
            <person name="Bloem J."/>
            <person name="Labutti K."/>
            <person name="Salamov A."/>
            <person name="Andreopoulos B."/>
            <person name="Baker S."/>
            <person name="Barry K."/>
            <person name="Bills G."/>
            <person name="Bluhm B."/>
            <person name="Cannon C."/>
            <person name="Castanera R."/>
            <person name="Culley D."/>
            <person name="Daum C."/>
            <person name="Ezra D."/>
            <person name="Gonzalez J."/>
            <person name="Henrissat B."/>
            <person name="Kuo A."/>
            <person name="Liang C."/>
            <person name="Lipzen A."/>
            <person name="Lutzoni F."/>
            <person name="Magnuson J."/>
            <person name="Mondo S."/>
            <person name="Nolan M."/>
            <person name="Ohm R."/>
            <person name="Pangilinan J."/>
            <person name="Park H.-J."/>
            <person name="Ramirez L."/>
            <person name="Alfaro M."/>
            <person name="Sun H."/>
            <person name="Tritt A."/>
            <person name="Yoshinaga Y."/>
            <person name="Zwiers L.-H."/>
            <person name="Turgeon B."/>
            <person name="Goodwin S."/>
            <person name="Spatafora J."/>
            <person name="Crous P."/>
            <person name="Grigoriev I."/>
        </authorList>
    </citation>
    <scope>NUCLEOTIDE SEQUENCE</scope>
    <source>
        <strain evidence="1">ATCC 200398</strain>
    </source>
</reference>
<evidence type="ECO:0000313" key="1">
    <source>
        <dbReference type="EMBL" id="KAF2469477.1"/>
    </source>
</evidence>
<proteinExistence type="predicted"/>
<comment type="caution">
    <text evidence="1">The sequence shown here is derived from an EMBL/GenBank/DDBJ whole genome shotgun (WGS) entry which is preliminary data.</text>
</comment>
<sequence length="134" mass="15228">MQSIVTMHQYGSDVKAVSNTVTPGLHVTIFLIRKTGDFDDSNLSYSIDFSSAVEVSLERSSGSIHSRCLCRVFQALKCRTYRKTTRWFVLVNRHDDAQCRPPNVYSFGYFLVALGGYQDVFELSNVVLPYNIFL</sequence>
<accession>A0ACB6QTQ8</accession>
<gene>
    <name evidence="1" type="ORF">BDR25DRAFT_356705</name>
</gene>
<evidence type="ECO:0000313" key="2">
    <source>
        <dbReference type="Proteomes" id="UP000799755"/>
    </source>
</evidence>